<dbReference type="SUPFAM" id="SSF82784">
    <property type="entry name" value="OsmC-like"/>
    <property type="match status" value="1"/>
</dbReference>
<protein>
    <submittedName>
        <fullName evidence="1">Putative OsmC-like protein</fullName>
    </submittedName>
</protein>
<gene>
    <name evidence="1" type="ORF">FB551_0760</name>
</gene>
<dbReference type="EMBL" id="VFPD01000001">
    <property type="protein sequence ID" value="TQM21079.1"/>
    <property type="molecule type" value="Genomic_DNA"/>
</dbReference>
<dbReference type="InterPro" id="IPR052924">
    <property type="entry name" value="OsmC/Ohr_hydroprdx_reductase"/>
</dbReference>
<dbReference type="Pfam" id="PF02566">
    <property type="entry name" value="OsmC"/>
    <property type="match status" value="1"/>
</dbReference>
<dbReference type="Proteomes" id="UP000316437">
    <property type="component" value="Unassembled WGS sequence"/>
</dbReference>
<organism evidence="1 2">
    <name type="scientific">Chryseobacterium aquifrigidense</name>
    <dbReference type="NCBI Taxonomy" id="558021"/>
    <lineage>
        <taxon>Bacteria</taxon>
        <taxon>Pseudomonadati</taxon>
        <taxon>Bacteroidota</taxon>
        <taxon>Flavobacteriia</taxon>
        <taxon>Flavobacteriales</taxon>
        <taxon>Weeksellaceae</taxon>
        <taxon>Chryseobacterium group</taxon>
        <taxon>Chryseobacterium</taxon>
    </lineage>
</organism>
<proteinExistence type="predicted"/>
<dbReference type="InterPro" id="IPR015946">
    <property type="entry name" value="KH_dom-like_a/b"/>
</dbReference>
<accession>A0A543EHT3</accession>
<dbReference type="PANTHER" id="PTHR35368">
    <property type="entry name" value="HYDROPEROXIDE REDUCTASE"/>
    <property type="match status" value="1"/>
</dbReference>
<dbReference type="AlphaFoldDB" id="A0A543EHT3"/>
<evidence type="ECO:0000313" key="2">
    <source>
        <dbReference type="Proteomes" id="UP000316437"/>
    </source>
</evidence>
<keyword evidence="2" id="KW-1185">Reference proteome</keyword>
<evidence type="ECO:0000313" key="1">
    <source>
        <dbReference type="EMBL" id="TQM21079.1"/>
    </source>
</evidence>
<sequence length="179" mass="19771">MINNVDIQALQKYTAVITEIPEEAISSYGITAVWKGGTKTEIRTHNQKVGSKKIVKNFNFMIDEPQELLGSNEYPTPQDYLLGGMAGCMMVGFVILASDRGINLDSVELTITGALNLRGMLELDETVPVGFGELQFNFNVKGSGADSDYKEIIEHVQKISPNYRTIIDHVKVVMNDDAI</sequence>
<name>A0A543EHT3_9FLAO</name>
<dbReference type="RefSeq" id="WP_142015185.1">
    <property type="nucleotide sequence ID" value="NZ_VFPD01000001.1"/>
</dbReference>
<dbReference type="InterPro" id="IPR036102">
    <property type="entry name" value="OsmC/Ohrsf"/>
</dbReference>
<dbReference type="PANTHER" id="PTHR35368:SF1">
    <property type="entry name" value="HYDROPEROXIDE REDUCTASE"/>
    <property type="match status" value="1"/>
</dbReference>
<dbReference type="InterPro" id="IPR003718">
    <property type="entry name" value="OsmC/Ohr_fam"/>
</dbReference>
<comment type="caution">
    <text evidence="1">The sequence shown here is derived from an EMBL/GenBank/DDBJ whole genome shotgun (WGS) entry which is preliminary data.</text>
</comment>
<reference evidence="1 2" key="1">
    <citation type="submission" date="2019-06" db="EMBL/GenBank/DDBJ databases">
        <title>Sorghum-associated microbial communities from plants grown in Nebraska, USA.</title>
        <authorList>
            <person name="Schachtman D."/>
        </authorList>
    </citation>
    <scope>NUCLEOTIDE SEQUENCE [LARGE SCALE GENOMIC DNA]</scope>
    <source>
        <strain evidence="1 2">110</strain>
    </source>
</reference>
<dbReference type="Gene3D" id="3.30.300.20">
    <property type="match status" value="1"/>
</dbReference>